<organism evidence="1 2">
    <name type="scientific">Micromonospora lupini str. Lupac 08</name>
    <dbReference type="NCBI Taxonomy" id="1150864"/>
    <lineage>
        <taxon>Bacteria</taxon>
        <taxon>Bacillati</taxon>
        <taxon>Actinomycetota</taxon>
        <taxon>Actinomycetes</taxon>
        <taxon>Micromonosporales</taxon>
        <taxon>Micromonosporaceae</taxon>
        <taxon>Micromonospora</taxon>
    </lineage>
</organism>
<dbReference type="Proteomes" id="UP000003448">
    <property type="component" value="Unassembled WGS sequence"/>
</dbReference>
<name>I0L620_9ACTN</name>
<evidence type="ECO:0000313" key="1">
    <source>
        <dbReference type="EMBL" id="CCH19267.1"/>
    </source>
</evidence>
<comment type="caution">
    <text evidence="1">The sequence shown here is derived from an EMBL/GenBank/DDBJ whole genome shotgun (WGS) entry which is preliminary data.</text>
</comment>
<dbReference type="STRING" id="1150864.MILUP08_44185"/>
<evidence type="ECO:0008006" key="3">
    <source>
        <dbReference type="Google" id="ProtNLM"/>
    </source>
</evidence>
<evidence type="ECO:0000313" key="2">
    <source>
        <dbReference type="Proteomes" id="UP000003448"/>
    </source>
</evidence>
<gene>
    <name evidence="1" type="ORF">MILUP08_44185</name>
</gene>
<keyword evidence="2" id="KW-1185">Reference proteome</keyword>
<sequence>MSTRCAGALTVCFRSPSRGQHECHRTKLWLAIDIEAVVLAGPWDANSLGMSRPSDEAMAQ</sequence>
<protein>
    <recommendedName>
        <fullName evidence="3">Transposase</fullName>
    </recommendedName>
</protein>
<accession>I0L620</accession>
<dbReference type="AlphaFoldDB" id="I0L620"/>
<proteinExistence type="predicted"/>
<dbReference type="EMBL" id="CAIE01000032">
    <property type="protein sequence ID" value="CCH19267.1"/>
    <property type="molecule type" value="Genomic_DNA"/>
</dbReference>
<reference evidence="2" key="1">
    <citation type="journal article" date="2012" name="J. Bacteriol.">
        <title>Genome Sequence of Micromonospora lupini Lupac 08, Isolated from Root Nodules of Lupinus angustifolius.</title>
        <authorList>
            <person name="Alonso-Vega P."/>
            <person name="Normand P."/>
            <person name="Bacigalupe R."/>
            <person name="Pujic P."/>
            <person name="Lajus A."/>
            <person name="Vallenet D."/>
            <person name="Carro L."/>
            <person name="Coll P."/>
            <person name="Trujillo M.E."/>
        </authorList>
    </citation>
    <scope>NUCLEOTIDE SEQUENCE [LARGE SCALE GENOMIC DNA]</scope>
    <source>
        <strain evidence="2">Lupac 08</strain>
    </source>
</reference>